<feature type="compositionally biased region" description="Low complexity" evidence="5">
    <location>
        <begin position="230"/>
        <end position="241"/>
    </location>
</feature>
<dbReference type="Proteomes" id="UP000238261">
    <property type="component" value="Unassembled WGS sequence"/>
</dbReference>
<protein>
    <recommendedName>
        <fullName evidence="6">HTH tetR-type domain-containing protein</fullName>
    </recommendedName>
</protein>
<evidence type="ECO:0000256" key="3">
    <source>
        <dbReference type="ARBA" id="ARBA00023163"/>
    </source>
</evidence>
<dbReference type="InterPro" id="IPR050109">
    <property type="entry name" value="HTH-type_TetR-like_transc_reg"/>
</dbReference>
<keyword evidence="2 4" id="KW-0238">DNA-binding</keyword>
<dbReference type="AlphaFoldDB" id="A0A2S7EZD7"/>
<feature type="DNA-binding region" description="H-T-H motif" evidence="4">
    <location>
        <begin position="40"/>
        <end position="59"/>
    </location>
</feature>
<dbReference type="PRINTS" id="PR00455">
    <property type="entry name" value="HTHTETR"/>
</dbReference>
<feature type="compositionally biased region" description="Low complexity" evidence="5">
    <location>
        <begin position="212"/>
        <end position="222"/>
    </location>
</feature>
<evidence type="ECO:0000313" key="7">
    <source>
        <dbReference type="EMBL" id="PPU98543.1"/>
    </source>
</evidence>
<dbReference type="GO" id="GO:0000976">
    <property type="term" value="F:transcription cis-regulatory region binding"/>
    <property type="evidence" value="ECO:0007669"/>
    <property type="project" value="TreeGrafter"/>
</dbReference>
<proteinExistence type="predicted"/>
<dbReference type="InterPro" id="IPR001647">
    <property type="entry name" value="HTH_TetR"/>
</dbReference>
<dbReference type="FunFam" id="1.10.10.60:FF:000141">
    <property type="entry name" value="TetR family transcriptional regulator"/>
    <property type="match status" value="1"/>
</dbReference>
<dbReference type="Pfam" id="PF14246">
    <property type="entry name" value="TetR_C_7"/>
    <property type="match status" value="1"/>
</dbReference>
<sequence>MPAPARARRRGEPGATCEKHAAVLGAARQLFSRNGFDSTNMDAIATCAGVSKATVYAHFASKDALFRATVDAMVGEVPDRWEALLGVHAPLQARLAAVAHDIVAMATGPLLTGIHRMLALSTQFSVRHTETYWDLCFARYDRAMRQCLLVETRQGTLAVSDAMQASAQFFGLIAGAPALHALLIGEPFAPPPAAASVDSAVALFVRGYRPGTASAADTATPPAKRRRGARTLAGATHGMPG</sequence>
<dbReference type="EMBL" id="MDEG01000004">
    <property type="protein sequence ID" value="PPU98543.1"/>
    <property type="molecule type" value="Genomic_DNA"/>
</dbReference>
<evidence type="ECO:0000256" key="1">
    <source>
        <dbReference type="ARBA" id="ARBA00023015"/>
    </source>
</evidence>
<keyword evidence="3" id="KW-0804">Transcription</keyword>
<comment type="caution">
    <text evidence="7">The sequence shown here is derived from an EMBL/GenBank/DDBJ whole genome shotgun (WGS) entry which is preliminary data.</text>
</comment>
<keyword evidence="1" id="KW-0805">Transcription regulation</keyword>
<evidence type="ECO:0000259" key="6">
    <source>
        <dbReference type="PROSITE" id="PS50977"/>
    </source>
</evidence>
<evidence type="ECO:0000256" key="2">
    <source>
        <dbReference type="ARBA" id="ARBA00023125"/>
    </source>
</evidence>
<dbReference type="GO" id="GO:0003700">
    <property type="term" value="F:DNA-binding transcription factor activity"/>
    <property type="evidence" value="ECO:0007669"/>
    <property type="project" value="TreeGrafter"/>
</dbReference>
<gene>
    <name evidence="7" type="ORF">XhyaCFBP1156_06610</name>
</gene>
<feature type="domain" description="HTH tetR-type" evidence="6">
    <location>
        <begin position="17"/>
        <end position="77"/>
    </location>
</feature>
<dbReference type="SUPFAM" id="SSF46689">
    <property type="entry name" value="Homeodomain-like"/>
    <property type="match status" value="1"/>
</dbReference>
<dbReference type="RefSeq" id="WP_104558331.1">
    <property type="nucleotide sequence ID" value="NZ_CP043476.1"/>
</dbReference>
<dbReference type="InterPro" id="IPR039536">
    <property type="entry name" value="TetR_C_Proteobacteria"/>
</dbReference>
<reference evidence="8" key="1">
    <citation type="submission" date="2016-08" db="EMBL/GenBank/DDBJ databases">
        <authorList>
            <person name="Merda D."/>
            <person name="Briand M."/>
            <person name="Taghouti G."/>
            <person name="Carrere S."/>
            <person name="Gouzy J."/>
            <person name="Portier P."/>
            <person name="Jacques M.-A."/>
            <person name="Fischer-Le Saux M."/>
        </authorList>
    </citation>
    <scope>NUCLEOTIDE SEQUENCE [LARGE SCALE GENOMIC DNA]</scope>
    <source>
        <strain evidence="8">CFBP1156</strain>
    </source>
</reference>
<dbReference type="PANTHER" id="PTHR30055">
    <property type="entry name" value="HTH-TYPE TRANSCRIPTIONAL REGULATOR RUTR"/>
    <property type="match status" value="1"/>
</dbReference>
<organism evidence="7 8">
    <name type="scientific">Xanthomonas hyacinthi</name>
    <dbReference type="NCBI Taxonomy" id="56455"/>
    <lineage>
        <taxon>Bacteria</taxon>
        <taxon>Pseudomonadati</taxon>
        <taxon>Pseudomonadota</taxon>
        <taxon>Gammaproteobacteria</taxon>
        <taxon>Lysobacterales</taxon>
        <taxon>Lysobacteraceae</taxon>
        <taxon>Xanthomonas</taxon>
    </lineage>
</organism>
<dbReference type="Pfam" id="PF00440">
    <property type="entry name" value="TetR_N"/>
    <property type="match status" value="1"/>
</dbReference>
<name>A0A2S7EZD7_9XANT</name>
<dbReference type="InterPro" id="IPR009057">
    <property type="entry name" value="Homeodomain-like_sf"/>
</dbReference>
<dbReference type="PANTHER" id="PTHR30055:SF146">
    <property type="entry name" value="HTH-TYPE TRANSCRIPTIONAL DUAL REGULATOR CECR"/>
    <property type="match status" value="1"/>
</dbReference>
<evidence type="ECO:0000256" key="4">
    <source>
        <dbReference type="PROSITE-ProRule" id="PRU00335"/>
    </source>
</evidence>
<evidence type="ECO:0000256" key="5">
    <source>
        <dbReference type="SAM" id="MobiDB-lite"/>
    </source>
</evidence>
<dbReference type="OrthoDB" id="8535430at2"/>
<dbReference type="Gene3D" id="1.10.357.10">
    <property type="entry name" value="Tetracycline Repressor, domain 2"/>
    <property type="match status" value="1"/>
</dbReference>
<dbReference type="PROSITE" id="PS50977">
    <property type="entry name" value="HTH_TETR_2"/>
    <property type="match status" value="1"/>
</dbReference>
<accession>A0A2S7EZD7</accession>
<feature type="region of interest" description="Disordered" evidence="5">
    <location>
        <begin position="212"/>
        <end position="241"/>
    </location>
</feature>
<keyword evidence="8" id="KW-1185">Reference proteome</keyword>
<evidence type="ECO:0000313" key="8">
    <source>
        <dbReference type="Proteomes" id="UP000238261"/>
    </source>
</evidence>